<dbReference type="EMBL" id="PKMF04000213">
    <property type="protein sequence ID" value="KAK7842905.1"/>
    <property type="molecule type" value="Genomic_DNA"/>
</dbReference>
<evidence type="ECO:0000313" key="1">
    <source>
        <dbReference type="EMBL" id="KAK7842905.1"/>
    </source>
</evidence>
<gene>
    <name evidence="1" type="ORF">CFP56_013294</name>
</gene>
<comment type="caution">
    <text evidence="1">The sequence shown here is derived from an EMBL/GenBank/DDBJ whole genome shotgun (WGS) entry which is preliminary data.</text>
</comment>
<sequence length="201" mass="22716">MDPPPQDELRQAIAGLTAHLSHLEASLCSAKRILPKGIVMKLQKSISNKIKYFEWLIFNKGQNILLCSKLLITLVVLIMTNKGYRPASNDLNIIFLLTTSVKECNEESELIPMHAFEFATYNCINNRLNDNSYLTDMIGKLTAIGPIEQVHCDSSSTNIKNLQILLPDMDGKADIKLLRMNTIMLFDLFQHVTKNPNLNQN</sequence>
<proteinExistence type="predicted"/>
<dbReference type="Gene3D" id="2.40.50.140">
    <property type="entry name" value="Nucleic acid-binding proteins"/>
    <property type="match status" value="1"/>
</dbReference>
<protein>
    <submittedName>
        <fullName evidence="1">Uncharacterized protein</fullName>
    </submittedName>
</protein>
<dbReference type="InterPro" id="IPR012340">
    <property type="entry name" value="NA-bd_OB-fold"/>
</dbReference>
<dbReference type="AlphaFoldDB" id="A0AAW0KVF0"/>
<evidence type="ECO:0000313" key="2">
    <source>
        <dbReference type="Proteomes" id="UP000237347"/>
    </source>
</evidence>
<accession>A0AAW0KVF0</accession>
<organism evidence="1 2">
    <name type="scientific">Quercus suber</name>
    <name type="common">Cork oak</name>
    <dbReference type="NCBI Taxonomy" id="58331"/>
    <lineage>
        <taxon>Eukaryota</taxon>
        <taxon>Viridiplantae</taxon>
        <taxon>Streptophyta</taxon>
        <taxon>Embryophyta</taxon>
        <taxon>Tracheophyta</taxon>
        <taxon>Spermatophyta</taxon>
        <taxon>Magnoliopsida</taxon>
        <taxon>eudicotyledons</taxon>
        <taxon>Gunneridae</taxon>
        <taxon>Pentapetalae</taxon>
        <taxon>rosids</taxon>
        <taxon>fabids</taxon>
        <taxon>Fagales</taxon>
        <taxon>Fagaceae</taxon>
        <taxon>Quercus</taxon>
    </lineage>
</organism>
<reference evidence="1 2" key="1">
    <citation type="journal article" date="2018" name="Sci. Data">
        <title>The draft genome sequence of cork oak.</title>
        <authorList>
            <person name="Ramos A.M."/>
            <person name="Usie A."/>
            <person name="Barbosa P."/>
            <person name="Barros P.M."/>
            <person name="Capote T."/>
            <person name="Chaves I."/>
            <person name="Simoes F."/>
            <person name="Abreu I."/>
            <person name="Carrasquinho I."/>
            <person name="Faro C."/>
            <person name="Guimaraes J.B."/>
            <person name="Mendonca D."/>
            <person name="Nobrega F."/>
            <person name="Rodrigues L."/>
            <person name="Saibo N.J.M."/>
            <person name="Varela M.C."/>
            <person name="Egas C."/>
            <person name="Matos J."/>
            <person name="Miguel C.M."/>
            <person name="Oliveira M.M."/>
            <person name="Ricardo C.P."/>
            <person name="Goncalves S."/>
        </authorList>
    </citation>
    <scope>NUCLEOTIDE SEQUENCE [LARGE SCALE GENOMIC DNA]</scope>
    <source>
        <strain evidence="2">cv. HL8</strain>
    </source>
</reference>
<dbReference type="Proteomes" id="UP000237347">
    <property type="component" value="Unassembled WGS sequence"/>
</dbReference>
<name>A0AAW0KVF0_QUESU</name>
<keyword evidence="2" id="KW-1185">Reference proteome</keyword>